<evidence type="ECO:0000256" key="1">
    <source>
        <dbReference type="SAM" id="MobiDB-lite"/>
    </source>
</evidence>
<protein>
    <submittedName>
        <fullName evidence="3">Uncharacterized protein</fullName>
    </submittedName>
</protein>
<gene>
    <name evidence="3" type="ORF">J2S55_007584</name>
</gene>
<organism evidence="3 4">
    <name type="scientific">Streptosporangium brasiliense</name>
    <dbReference type="NCBI Taxonomy" id="47480"/>
    <lineage>
        <taxon>Bacteria</taxon>
        <taxon>Bacillati</taxon>
        <taxon>Actinomycetota</taxon>
        <taxon>Actinomycetes</taxon>
        <taxon>Streptosporangiales</taxon>
        <taxon>Streptosporangiaceae</taxon>
        <taxon>Streptosporangium</taxon>
    </lineage>
</organism>
<dbReference type="EMBL" id="JAUSRB010000002">
    <property type="protein sequence ID" value="MDP9868318.1"/>
    <property type="molecule type" value="Genomic_DNA"/>
</dbReference>
<feature type="compositionally biased region" description="Pro residues" evidence="1">
    <location>
        <begin position="62"/>
        <end position="71"/>
    </location>
</feature>
<evidence type="ECO:0000256" key="2">
    <source>
        <dbReference type="SAM" id="SignalP"/>
    </source>
</evidence>
<feature type="chain" id="PRO_5046942701" evidence="2">
    <location>
        <begin position="36"/>
        <end position="87"/>
    </location>
</feature>
<name>A0ABT9RGA9_9ACTN</name>
<evidence type="ECO:0000313" key="3">
    <source>
        <dbReference type="EMBL" id="MDP9868318.1"/>
    </source>
</evidence>
<comment type="caution">
    <text evidence="3">The sequence shown here is derived from an EMBL/GenBank/DDBJ whole genome shotgun (WGS) entry which is preliminary data.</text>
</comment>
<dbReference type="Proteomes" id="UP001230426">
    <property type="component" value="Unassembled WGS sequence"/>
</dbReference>
<dbReference type="RefSeq" id="WP_306871046.1">
    <property type="nucleotide sequence ID" value="NZ_JAUSRB010000002.1"/>
</dbReference>
<feature type="signal peptide" evidence="2">
    <location>
        <begin position="1"/>
        <end position="35"/>
    </location>
</feature>
<accession>A0ABT9RGA9</accession>
<reference evidence="3 4" key="1">
    <citation type="submission" date="2023-07" db="EMBL/GenBank/DDBJ databases">
        <title>Sequencing the genomes of 1000 actinobacteria strains.</title>
        <authorList>
            <person name="Klenk H.-P."/>
        </authorList>
    </citation>
    <scope>NUCLEOTIDE SEQUENCE [LARGE SCALE GENOMIC DNA]</scope>
    <source>
        <strain evidence="3 4">DSM 44109</strain>
    </source>
</reference>
<keyword evidence="4" id="KW-1185">Reference proteome</keyword>
<proteinExistence type="predicted"/>
<evidence type="ECO:0000313" key="4">
    <source>
        <dbReference type="Proteomes" id="UP001230426"/>
    </source>
</evidence>
<sequence>MIWLTWRQFRGAAAMTAAALVVLAAVLALTGPGLAAEYSTGITACARDATARASSTGSSPTTRPPSWPSPPSCWSFRPWSGSSGEHR</sequence>
<feature type="compositionally biased region" description="Low complexity" evidence="1">
    <location>
        <begin position="49"/>
        <end position="61"/>
    </location>
</feature>
<feature type="region of interest" description="Disordered" evidence="1">
    <location>
        <begin position="49"/>
        <end position="87"/>
    </location>
</feature>
<keyword evidence="2" id="KW-0732">Signal</keyword>